<keyword evidence="1" id="KW-0805">Transcription regulation</keyword>
<evidence type="ECO:0000313" key="5">
    <source>
        <dbReference type="EMBL" id="RDI52125.1"/>
    </source>
</evidence>
<sequence>MGERVYRSLCRDLAAGALDPTVRLGEERLAEAYRVSRTPVREALARLLSDGLVERRDNGLYPYRPRLDELGDLYELRIVLETRGIQRVRSAVLRDSRAHGDIDRTGDTTAPETFGGSRFGSPSALEVEAATLGADATAVPETTADPAIIAVARSGTTSHDQLAVRRELDHWRRLRDNPPEAGPGLVAADEQFHATLLTAAGNSALADALITVHAKIRPIRSLDMPTPDRIAAMTAEHIAIAEHILTGDLDRALDTLLTHILRSRANVLARARRALELTKLGQALRD</sequence>
<dbReference type="SMART" id="SM00345">
    <property type="entry name" value="HTH_GNTR"/>
    <property type="match status" value="1"/>
</dbReference>
<keyword evidence="6" id="KW-1185">Reference proteome</keyword>
<accession>A0A370H836</accession>
<evidence type="ECO:0000259" key="4">
    <source>
        <dbReference type="PROSITE" id="PS50949"/>
    </source>
</evidence>
<dbReference type="Gene3D" id="1.20.120.530">
    <property type="entry name" value="GntR ligand-binding domain-like"/>
    <property type="match status" value="1"/>
</dbReference>
<dbReference type="Gene3D" id="1.10.10.10">
    <property type="entry name" value="Winged helix-like DNA-binding domain superfamily/Winged helix DNA-binding domain"/>
    <property type="match status" value="1"/>
</dbReference>
<dbReference type="PROSITE" id="PS50949">
    <property type="entry name" value="HTH_GNTR"/>
    <property type="match status" value="1"/>
</dbReference>
<protein>
    <submittedName>
        <fullName evidence="5">FCD domain-containing protein</fullName>
    </submittedName>
</protein>
<organism evidence="5 6">
    <name type="scientific">Nocardia mexicana</name>
    <dbReference type="NCBI Taxonomy" id="279262"/>
    <lineage>
        <taxon>Bacteria</taxon>
        <taxon>Bacillati</taxon>
        <taxon>Actinomycetota</taxon>
        <taxon>Actinomycetes</taxon>
        <taxon>Mycobacteriales</taxon>
        <taxon>Nocardiaceae</taxon>
        <taxon>Nocardia</taxon>
    </lineage>
</organism>
<dbReference type="Pfam" id="PF07729">
    <property type="entry name" value="FCD"/>
    <property type="match status" value="1"/>
</dbReference>
<evidence type="ECO:0000313" key="6">
    <source>
        <dbReference type="Proteomes" id="UP000255355"/>
    </source>
</evidence>
<dbReference type="InterPro" id="IPR000524">
    <property type="entry name" value="Tscrpt_reg_HTH_GntR"/>
</dbReference>
<dbReference type="Pfam" id="PF00392">
    <property type="entry name" value="GntR"/>
    <property type="match status" value="1"/>
</dbReference>
<gene>
    <name evidence="5" type="ORF">DFR68_104613</name>
</gene>
<dbReference type="PANTHER" id="PTHR43537:SF5">
    <property type="entry name" value="UXU OPERON TRANSCRIPTIONAL REGULATOR"/>
    <property type="match status" value="1"/>
</dbReference>
<proteinExistence type="predicted"/>
<dbReference type="GO" id="GO:0003677">
    <property type="term" value="F:DNA binding"/>
    <property type="evidence" value="ECO:0007669"/>
    <property type="project" value="UniProtKB-KW"/>
</dbReference>
<reference evidence="5 6" key="1">
    <citation type="submission" date="2018-07" db="EMBL/GenBank/DDBJ databases">
        <title>Genomic Encyclopedia of Type Strains, Phase IV (KMG-IV): sequencing the most valuable type-strain genomes for metagenomic binning, comparative biology and taxonomic classification.</title>
        <authorList>
            <person name="Goeker M."/>
        </authorList>
    </citation>
    <scope>NUCLEOTIDE SEQUENCE [LARGE SCALE GENOMIC DNA]</scope>
    <source>
        <strain evidence="5 6">DSM 44952</strain>
    </source>
</reference>
<dbReference type="PANTHER" id="PTHR43537">
    <property type="entry name" value="TRANSCRIPTIONAL REGULATOR, GNTR FAMILY"/>
    <property type="match status" value="1"/>
</dbReference>
<dbReference type="EMBL" id="QQAZ01000004">
    <property type="protein sequence ID" value="RDI52125.1"/>
    <property type="molecule type" value="Genomic_DNA"/>
</dbReference>
<evidence type="ECO:0000256" key="1">
    <source>
        <dbReference type="ARBA" id="ARBA00023015"/>
    </source>
</evidence>
<dbReference type="AlphaFoldDB" id="A0A370H836"/>
<name>A0A370H836_9NOCA</name>
<dbReference type="InterPro" id="IPR036390">
    <property type="entry name" value="WH_DNA-bd_sf"/>
</dbReference>
<dbReference type="Proteomes" id="UP000255355">
    <property type="component" value="Unassembled WGS sequence"/>
</dbReference>
<evidence type="ECO:0000256" key="3">
    <source>
        <dbReference type="ARBA" id="ARBA00023163"/>
    </source>
</evidence>
<feature type="domain" description="HTH gntR-type" evidence="4">
    <location>
        <begin position="1"/>
        <end position="65"/>
    </location>
</feature>
<dbReference type="SUPFAM" id="SSF48008">
    <property type="entry name" value="GntR ligand-binding domain-like"/>
    <property type="match status" value="1"/>
</dbReference>
<dbReference type="InterPro" id="IPR011711">
    <property type="entry name" value="GntR_C"/>
</dbReference>
<dbReference type="PRINTS" id="PR00035">
    <property type="entry name" value="HTHGNTR"/>
</dbReference>
<dbReference type="STRING" id="1210089.GCA_001613165_05109"/>
<comment type="caution">
    <text evidence="5">The sequence shown here is derived from an EMBL/GenBank/DDBJ whole genome shotgun (WGS) entry which is preliminary data.</text>
</comment>
<dbReference type="InterPro" id="IPR008920">
    <property type="entry name" value="TF_FadR/GntR_C"/>
</dbReference>
<dbReference type="GO" id="GO:0003700">
    <property type="term" value="F:DNA-binding transcription factor activity"/>
    <property type="evidence" value="ECO:0007669"/>
    <property type="project" value="InterPro"/>
</dbReference>
<dbReference type="SUPFAM" id="SSF46785">
    <property type="entry name" value="Winged helix' DNA-binding domain"/>
    <property type="match status" value="1"/>
</dbReference>
<keyword evidence="2" id="KW-0238">DNA-binding</keyword>
<evidence type="ECO:0000256" key="2">
    <source>
        <dbReference type="ARBA" id="ARBA00023125"/>
    </source>
</evidence>
<dbReference type="InterPro" id="IPR036388">
    <property type="entry name" value="WH-like_DNA-bd_sf"/>
</dbReference>
<keyword evidence="3" id="KW-0804">Transcription</keyword>